<feature type="binding site" description="axial binding residue" evidence="13">
    <location>
        <position position="206"/>
    </location>
    <ligand>
        <name>heme b</name>
        <dbReference type="ChEBI" id="CHEBI:60344"/>
        <label>1</label>
    </ligand>
    <ligandPart>
        <name>Fe</name>
        <dbReference type="ChEBI" id="CHEBI:18248"/>
    </ligandPart>
</feature>
<keyword evidence="11" id="KW-0534">Nitrate assimilation</keyword>
<feature type="transmembrane region" description="Helical" evidence="14">
    <location>
        <begin position="187"/>
        <end position="215"/>
    </location>
</feature>
<dbReference type="GO" id="GO:0008940">
    <property type="term" value="F:nitrate reductase activity"/>
    <property type="evidence" value="ECO:0007669"/>
    <property type="project" value="InterPro"/>
</dbReference>
<evidence type="ECO:0000256" key="4">
    <source>
        <dbReference type="ARBA" id="ARBA00022617"/>
    </source>
</evidence>
<evidence type="ECO:0000256" key="8">
    <source>
        <dbReference type="ARBA" id="ARBA00022989"/>
    </source>
</evidence>
<evidence type="ECO:0000256" key="10">
    <source>
        <dbReference type="ARBA" id="ARBA00023004"/>
    </source>
</evidence>
<dbReference type="Gene3D" id="1.20.950.20">
    <property type="entry name" value="Transmembrane di-heme cytochromes, Chain C"/>
    <property type="match status" value="1"/>
</dbReference>
<gene>
    <name evidence="16" type="primary">narI</name>
    <name evidence="16" type="ORF">CEQ21_03360</name>
</gene>
<dbReference type="InterPro" id="IPR003816">
    <property type="entry name" value="Nitrate_red_gam"/>
</dbReference>
<dbReference type="RefSeq" id="WP_185763412.1">
    <property type="nucleotide sequence ID" value="NZ_RIBP01000001.1"/>
</dbReference>
<keyword evidence="12 14" id="KW-0472">Membrane</keyword>
<comment type="subcellular location">
    <subcellularLocation>
        <location evidence="1">Cell membrane</location>
        <topology evidence="1">Multi-pass membrane protein</topology>
    </subcellularLocation>
</comment>
<dbReference type="InterPro" id="IPR036197">
    <property type="entry name" value="NarG-like_sf"/>
</dbReference>
<dbReference type="Proteomes" id="UP000319837">
    <property type="component" value="Unassembled WGS sequence"/>
</dbReference>
<evidence type="ECO:0000313" key="17">
    <source>
        <dbReference type="Proteomes" id="UP000319837"/>
    </source>
</evidence>
<accession>A0A553SSM8</accession>
<keyword evidence="5 14" id="KW-0812">Transmembrane</keyword>
<organism evidence="16 17">
    <name type="scientific">Niallia circulans</name>
    <name type="common">Bacillus circulans</name>
    <dbReference type="NCBI Taxonomy" id="1397"/>
    <lineage>
        <taxon>Bacteria</taxon>
        <taxon>Bacillati</taxon>
        <taxon>Bacillota</taxon>
        <taxon>Bacilli</taxon>
        <taxon>Bacillales</taxon>
        <taxon>Bacillaceae</taxon>
        <taxon>Niallia</taxon>
    </lineage>
</organism>
<proteinExistence type="predicted"/>
<dbReference type="GO" id="GO:0019645">
    <property type="term" value="P:anaerobic electron transport chain"/>
    <property type="evidence" value="ECO:0007669"/>
    <property type="project" value="TreeGrafter"/>
</dbReference>
<evidence type="ECO:0000256" key="7">
    <source>
        <dbReference type="ARBA" id="ARBA00022982"/>
    </source>
</evidence>
<evidence type="ECO:0000256" key="12">
    <source>
        <dbReference type="ARBA" id="ARBA00023136"/>
    </source>
</evidence>
<dbReference type="PANTHER" id="PTHR30598">
    <property type="entry name" value="NITRATE REDUCTASE PRIVATE CHAPERONE, REDOX ENZYME MATURATION PROTEIN REMP FAMILY"/>
    <property type="match status" value="1"/>
</dbReference>
<feature type="transmembrane region" description="Helical" evidence="14">
    <location>
        <begin position="128"/>
        <end position="147"/>
    </location>
</feature>
<evidence type="ECO:0000256" key="6">
    <source>
        <dbReference type="ARBA" id="ARBA00022723"/>
    </source>
</evidence>
<dbReference type="EC" id="1.7.99.4" evidence="16"/>
<dbReference type="FunFam" id="1.20.950.20:FF:000001">
    <property type="entry name" value="Respiratory nitrate reductase subunit gamma"/>
    <property type="match status" value="1"/>
</dbReference>
<dbReference type="Pfam" id="PF02665">
    <property type="entry name" value="Nitrate_red_gam"/>
    <property type="match status" value="1"/>
</dbReference>
<evidence type="ECO:0000256" key="9">
    <source>
        <dbReference type="ARBA" id="ARBA00023002"/>
    </source>
</evidence>
<dbReference type="GO" id="GO:0009325">
    <property type="term" value="C:nitrate reductase complex"/>
    <property type="evidence" value="ECO:0007669"/>
    <property type="project" value="InterPro"/>
</dbReference>
<feature type="binding site" description="axial binding residue" evidence="13">
    <location>
        <position position="188"/>
    </location>
    <ligand>
        <name>heme b</name>
        <dbReference type="ChEBI" id="CHEBI:60344"/>
        <label>1</label>
    </ligand>
    <ligandPart>
        <name>Fe</name>
        <dbReference type="ChEBI" id="CHEBI:18248"/>
    </ligandPart>
</feature>
<keyword evidence="7" id="KW-0249">Electron transport</keyword>
<dbReference type="InterPro" id="IPR051936">
    <property type="entry name" value="Heme-iron_electron_transfer"/>
</dbReference>
<keyword evidence="4 13" id="KW-0349">Heme</keyword>
<keyword evidence="2" id="KW-0813">Transport</keyword>
<dbReference type="SUPFAM" id="SSF103501">
    <property type="entry name" value="Respiratory nitrate reductase 1 gamma chain"/>
    <property type="match status" value="1"/>
</dbReference>
<dbReference type="GO" id="GO:0005886">
    <property type="term" value="C:plasma membrane"/>
    <property type="evidence" value="ECO:0007669"/>
    <property type="project" value="UniProtKB-SubCell"/>
</dbReference>
<comment type="caution">
    <text evidence="16">The sequence shown here is derived from an EMBL/GenBank/DDBJ whole genome shotgun (WGS) entry which is preliminary data.</text>
</comment>
<feature type="binding site" description="axial binding residue" evidence="13">
    <location>
        <position position="56"/>
    </location>
    <ligand>
        <name>heme b</name>
        <dbReference type="ChEBI" id="CHEBI:60344"/>
        <label>1</label>
    </ligand>
    <ligandPart>
        <name>Fe</name>
        <dbReference type="ChEBI" id="CHEBI:18248"/>
    </ligandPart>
</feature>
<reference evidence="17" key="1">
    <citation type="submission" date="2018-10" db="EMBL/GenBank/DDBJ databases">
        <title>FDA dAtabase for Regulatory Grade micrObial Sequences (FDA-ARGOS): Supporting development and validation of Infectious Disease Dx tests.</title>
        <authorList>
            <person name="Minogue T."/>
            <person name="Wolcott M."/>
            <person name="Wasieloski L."/>
            <person name="Aguilar W."/>
            <person name="Moore D."/>
            <person name="Tallon L."/>
            <person name="Sadzewicz L."/>
            <person name="Sengamalay N."/>
            <person name="Ott S."/>
            <person name="Godinez A."/>
            <person name="Nagaraj S."/>
            <person name="Vavikolanu K."/>
            <person name="Vyas G."/>
            <person name="Nadendla S."/>
            <person name="George J."/>
            <person name="Sichtig H."/>
        </authorList>
    </citation>
    <scope>NUCLEOTIDE SEQUENCE [LARGE SCALE GENOMIC DNA]</scope>
    <source>
        <strain evidence="17">FDAARGOS_343</strain>
    </source>
</reference>
<evidence type="ECO:0000259" key="15">
    <source>
        <dbReference type="Pfam" id="PF02665"/>
    </source>
</evidence>
<keyword evidence="3" id="KW-1003">Cell membrane</keyword>
<dbReference type="AlphaFoldDB" id="A0A553SSM8"/>
<dbReference type="GO" id="GO:0042128">
    <property type="term" value="P:nitrate assimilation"/>
    <property type="evidence" value="ECO:0007669"/>
    <property type="project" value="UniProtKB-KW"/>
</dbReference>
<feature type="transmembrane region" description="Helical" evidence="14">
    <location>
        <begin position="86"/>
        <end position="108"/>
    </location>
</feature>
<dbReference type="GO" id="GO:0046872">
    <property type="term" value="F:metal ion binding"/>
    <property type="evidence" value="ECO:0007669"/>
    <property type="project" value="UniProtKB-KW"/>
</dbReference>
<feature type="domain" description="NarG-like" evidence="15">
    <location>
        <begin position="6"/>
        <end position="224"/>
    </location>
</feature>
<dbReference type="PANTHER" id="PTHR30598:SF3">
    <property type="entry name" value="RESPIRATORY NITRATE REDUCTASE 1 GAMMA CHAIN"/>
    <property type="match status" value="1"/>
</dbReference>
<evidence type="ECO:0000256" key="11">
    <source>
        <dbReference type="ARBA" id="ARBA00023063"/>
    </source>
</evidence>
<feature type="binding site" description="axial binding residue" evidence="13">
    <location>
        <position position="66"/>
    </location>
    <ligand>
        <name>heme b</name>
        <dbReference type="ChEBI" id="CHEBI:60344"/>
        <label>2</label>
    </ligand>
    <ligandPart>
        <name>Fe</name>
        <dbReference type="ChEBI" id="CHEBI:18248"/>
    </ligandPart>
</feature>
<evidence type="ECO:0000313" key="16">
    <source>
        <dbReference type="EMBL" id="TRZ39992.1"/>
    </source>
</evidence>
<evidence type="ECO:0000256" key="14">
    <source>
        <dbReference type="SAM" id="Phobius"/>
    </source>
</evidence>
<evidence type="ECO:0000256" key="5">
    <source>
        <dbReference type="ARBA" id="ARBA00022692"/>
    </source>
</evidence>
<dbReference type="NCBIfam" id="TIGR00351">
    <property type="entry name" value="narI"/>
    <property type="match status" value="1"/>
</dbReference>
<protein>
    <submittedName>
        <fullName evidence="16">Respiratory nitrate reductase subunit gamma</fullName>
        <ecNumber evidence="16">1.7.99.4</ecNumber>
    </submittedName>
</protein>
<evidence type="ECO:0000256" key="1">
    <source>
        <dbReference type="ARBA" id="ARBA00004651"/>
    </source>
</evidence>
<evidence type="ECO:0000256" key="2">
    <source>
        <dbReference type="ARBA" id="ARBA00022448"/>
    </source>
</evidence>
<keyword evidence="9 16" id="KW-0560">Oxidoreductase</keyword>
<dbReference type="InterPro" id="IPR023234">
    <property type="entry name" value="NarG-like_domain"/>
</dbReference>
<dbReference type="GO" id="GO:0020037">
    <property type="term" value="F:heme binding"/>
    <property type="evidence" value="ECO:0007669"/>
    <property type="project" value="TreeGrafter"/>
</dbReference>
<keyword evidence="8 14" id="KW-1133">Transmembrane helix</keyword>
<keyword evidence="6" id="KW-0479">Metal-binding</keyword>
<name>A0A553SSM8_NIACI</name>
<evidence type="ECO:0000256" key="13">
    <source>
        <dbReference type="PIRSR" id="PIRSR603816-1"/>
    </source>
</evidence>
<evidence type="ECO:0000256" key="3">
    <source>
        <dbReference type="ARBA" id="ARBA00022475"/>
    </source>
</evidence>
<sequence length="229" mass="26452">MNSVTQLFWTIIPYIFIMIFILGMIFRYRYDQFSWTAKSSELLEKKKLMIGSSLFHIGIIFVFFGHVGGLLVPIEITEAFGVSDHLYHTIAVWSGGFFGFIAYVGIILLTWRRLSDVRVRTVSTFSDIAINIILIIVMSLGIFSTFFGTSNQPDFNYRETVSVWFRQLFILQPDGDLMSGVPLLFKLHILSAFALFALFPFSRLVHAFSLPIGYIKRRYIIYQKNVVRK</sequence>
<feature type="transmembrane region" description="Helical" evidence="14">
    <location>
        <begin position="48"/>
        <end position="74"/>
    </location>
</feature>
<keyword evidence="10 13" id="KW-0408">Iron</keyword>
<feature type="transmembrane region" description="Helical" evidence="14">
    <location>
        <begin position="6"/>
        <end position="28"/>
    </location>
</feature>
<dbReference type="EMBL" id="RIBP01000001">
    <property type="protein sequence ID" value="TRZ39992.1"/>
    <property type="molecule type" value="Genomic_DNA"/>
</dbReference>
<dbReference type="GO" id="GO:0009055">
    <property type="term" value="F:electron transfer activity"/>
    <property type="evidence" value="ECO:0007669"/>
    <property type="project" value="TreeGrafter"/>
</dbReference>